<dbReference type="InterPro" id="IPR002052">
    <property type="entry name" value="DNA_methylase_N6_adenine_CS"/>
</dbReference>
<evidence type="ECO:0000256" key="6">
    <source>
        <dbReference type="SAM" id="MobiDB-lite"/>
    </source>
</evidence>
<dbReference type="GO" id="GO:0032259">
    <property type="term" value="P:methylation"/>
    <property type="evidence" value="ECO:0007669"/>
    <property type="project" value="UniProtKB-KW"/>
</dbReference>
<evidence type="ECO:0000313" key="10">
    <source>
        <dbReference type="Proteomes" id="UP000189940"/>
    </source>
</evidence>
<dbReference type="STRING" id="29421.B2M20_09155"/>
<keyword evidence="4" id="KW-0949">S-adenosyl-L-methionine</keyword>
<dbReference type="REBASE" id="197850">
    <property type="entry name" value="NvuAb1ORF9155P"/>
</dbReference>
<evidence type="ECO:0000256" key="2">
    <source>
        <dbReference type="ARBA" id="ARBA00022603"/>
    </source>
</evidence>
<comment type="catalytic activity">
    <reaction evidence="5">
        <text>a 2'-deoxyadenosine in DNA + S-adenosyl-L-methionine = an N(6)-methyl-2'-deoxyadenosine in DNA + S-adenosyl-L-homocysteine + H(+)</text>
        <dbReference type="Rhea" id="RHEA:15197"/>
        <dbReference type="Rhea" id="RHEA-COMP:12418"/>
        <dbReference type="Rhea" id="RHEA-COMP:12419"/>
        <dbReference type="ChEBI" id="CHEBI:15378"/>
        <dbReference type="ChEBI" id="CHEBI:57856"/>
        <dbReference type="ChEBI" id="CHEBI:59789"/>
        <dbReference type="ChEBI" id="CHEBI:90615"/>
        <dbReference type="ChEBI" id="CHEBI:90616"/>
        <dbReference type="EC" id="2.1.1.72"/>
    </reaction>
</comment>
<dbReference type="SUPFAM" id="SSF53335">
    <property type="entry name" value="S-adenosyl-L-methionine-dependent methyltransferases"/>
    <property type="match status" value="1"/>
</dbReference>
<sequence>MFDTQVDPQLEWLYHVGPVGLVIGPNVIREEGLNPPHQTAVDTRTVAELLDADGDGPVLTDPWVFFERILGWEARYVAGAPGGPALPTKLAARVDEHDVVLSPDWAVRDLGGTDPEPFQVLVKLHTDLEADKRGALDGWEATPHQQFERLLRETGVAIGVLIDRSHLRLIYAPRGETSGWLSFPLRSLATVAGRAMLAGVKLMLGHARLFTEPEPRRLPKLFARSREAQNKVSAELAEQVLGALHELLRAFHAADRERIEHLAATRPHHLYEGLLTTLMRLVFLLYAEDRDMIPTMRTGEAVEIYEQGYSVRGLYARLTEDRALNPDTMDERVGGWGRLLALFRLVHGGHPSGWITARGGKLFDPNVFPLLEGRDEGDPLTAAKVLPIRDGAILRILELLMTIEARAITGDRVRERLSYRSLDVEQIGSVYETIMGFTVLRAPGRMIAVKGEKNLPVFVDIDALAAKKGADRQKLLKDVGVSPTGKRLEAIKRAEGAQELTEALAVIAEPRGSPGGHVTVVGSPILQPTDDRRRSGSHYTPRSLTEPIVRHALEAAFERIGVEATPDQVLEIKVCDPACGSGAFLVEACRQLGERLEKAWGRHPDLKPKIPADEDEALHARRLVAQRSLYGVDKNPLAVDLARLSLWLATLAREHEFTFLDHAIKSGDSLVGLTRAQIEAAHWDETKNSAPLFRGLVHDRVNEATTGRREIQFASDDVTRAIQEARHRVVERRLDQPRMYGDALVAAFFSAQRAKAREEARVEVAKLLSGSGTNEREDRLAAVAATLRHGEHPIRPFHWELEFPEVFSRDNSGFDAMVGNPPFLGGKRISTELGDKYPEWLSFTHSETNKNTDLVGQFFLRSFDLLRHEGALGLIATSTIQQGDTREGSISVILRNGGRIFRAIRRKRWPGDAAVIVSELNIIKGSERQAFLDGKPVHRVSAYLVSGDYDSSPHQISANDGRSFIGSILLGMGFTFDDSNPDRGQSSSIADLERMTSARPILSTRIHPYLGGEEVNTDPRQASHRFAFDLSDLSEEDALLEYPELMEIAREKVKPVRDQLKRGVYRDKWWRFGEPQFALYEAARKSEYVLGISRVTAHVAFAFLPSETIFADTVVVITNPSQQMFSVLQSRLHENWARYFSSTLGQTLRYGPTDCFRTFPFPVGYTNDEALGLAGQAYHDFRAQFMVARNEGMTKTYNRFHDANGTSTGIVRLRELHADMDRAVLRAYGWDDLADRAQPQFLTEETEDDHTYQGRLFWPSDVRDEVLARLLKLNAERHEDEVQLGLAKAGSIRASEEDELEDAAE</sequence>
<dbReference type="GO" id="GO:0003676">
    <property type="term" value="F:nucleic acid binding"/>
    <property type="evidence" value="ECO:0007669"/>
    <property type="project" value="InterPro"/>
</dbReference>
<reference evidence="9 10" key="1">
    <citation type="submission" date="2017-02" db="EMBL/GenBank/DDBJ databases">
        <title>Genome sequence of the nitrite-oxidizing bacterium Nitrobacter vulgaris strain Ab1.</title>
        <authorList>
            <person name="Mellbye B.L."/>
            <person name="Davis E.W."/>
            <person name="Spieck E."/>
            <person name="Chang J.H."/>
            <person name="Bottomley P.J."/>
            <person name="Sayavedra-Soto L.A."/>
        </authorList>
    </citation>
    <scope>NUCLEOTIDE SEQUENCE [LARGE SCALE GENOMIC DNA]</scope>
    <source>
        <strain evidence="9 10">Ab1</strain>
    </source>
</reference>
<evidence type="ECO:0000256" key="3">
    <source>
        <dbReference type="ARBA" id="ARBA00022679"/>
    </source>
</evidence>
<dbReference type="InterPro" id="IPR046820">
    <property type="entry name" value="MmeI_TRD"/>
</dbReference>
<dbReference type="Gene3D" id="3.40.50.150">
    <property type="entry name" value="Vaccinia Virus protein VP39"/>
    <property type="match status" value="2"/>
</dbReference>
<name>A0A1V4HZ69_NITVU</name>
<dbReference type="EC" id="2.1.1.72" evidence="1"/>
<feature type="domain" description="Type II methyltransferase M.TaqI-like" evidence="7">
    <location>
        <begin position="628"/>
        <end position="884"/>
    </location>
</feature>
<comment type="caution">
    <text evidence="9">The sequence shown here is derived from an EMBL/GenBank/DDBJ whole genome shotgun (WGS) entry which is preliminary data.</text>
</comment>
<dbReference type="PROSITE" id="PS00092">
    <property type="entry name" value="N6_MTASE"/>
    <property type="match status" value="1"/>
</dbReference>
<dbReference type="PRINTS" id="PR00507">
    <property type="entry name" value="N12N6MTFRASE"/>
</dbReference>
<evidence type="ECO:0000259" key="8">
    <source>
        <dbReference type="Pfam" id="PF20466"/>
    </source>
</evidence>
<feature type="compositionally biased region" description="Acidic residues" evidence="6">
    <location>
        <begin position="1296"/>
        <end position="1305"/>
    </location>
</feature>
<organism evidence="9 10">
    <name type="scientific">Nitrobacter vulgaris</name>
    <dbReference type="NCBI Taxonomy" id="29421"/>
    <lineage>
        <taxon>Bacteria</taxon>
        <taxon>Pseudomonadati</taxon>
        <taxon>Pseudomonadota</taxon>
        <taxon>Alphaproteobacteria</taxon>
        <taxon>Hyphomicrobiales</taxon>
        <taxon>Nitrobacteraceae</taxon>
        <taxon>Nitrobacter</taxon>
    </lineage>
</organism>
<evidence type="ECO:0000313" key="9">
    <source>
        <dbReference type="EMBL" id="OPH83165.1"/>
    </source>
</evidence>
<proteinExistence type="predicted"/>
<feature type="region of interest" description="Disordered" evidence="6">
    <location>
        <begin position="1286"/>
        <end position="1305"/>
    </location>
</feature>
<dbReference type="GO" id="GO:0006304">
    <property type="term" value="P:DNA modification"/>
    <property type="evidence" value="ECO:0007669"/>
    <property type="project" value="InterPro"/>
</dbReference>
<dbReference type="Pfam" id="PF20466">
    <property type="entry name" value="MmeI_TRD"/>
    <property type="match status" value="1"/>
</dbReference>
<keyword evidence="10" id="KW-1185">Reference proteome</keyword>
<accession>A0A1V4HZ69</accession>
<dbReference type="Proteomes" id="UP000189940">
    <property type="component" value="Unassembled WGS sequence"/>
</dbReference>
<evidence type="ECO:0000256" key="4">
    <source>
        <dbReference type="ARBA" id="ARBA00022691"/>
    </source>
</evidence>
<dbReference type="PANTHER" id="PTHR33841">
    <property type="entry name" value="DNA METHYLTRANSFERASE YEEA-RELATED"/>
    <property type="match status" value="1"/>
</dbReference>
<dbReference type="InterPro" id="IPR029063">
    <property type="entry name" value="SAM-dependent_MTases_sf"/>
</dbReference>
<protein>
    <recommendedName>
        <fullName evidence="1">site-specific DNA-methyltransferase (adenine-specific)</fullName>
        <ecNumber evidence="1">2.1.1.72</ecNumber>
    </recommendedName>
</protein>
<keyword evidence="2" id="KW-0489">Methyltransferase</keyword>
<feature type="domain" description="MmeI-like target recognition" evidence="8">
    <location>
        <begin position="994"/>
        <end position="1162"/>
    </location>
</feature>
<evidence type="ECO:0000256" key="5">
    <source>
        <dbReference type="ARBA" id="ARBA00047942"/>
    </source>
</evidence>
<dbReference type="GO" id="GO:0009007">
    <property type="term" value="F:site-specific DNA-methyltransferase (adenine-specific) activity"/>
    <property type="evidence" value="ECO:0007669"/>
    <property type="project" value="UniProtKB-EC"/>
</dbReference>
<dbReference type="EMBL" id="MWPQ01000039">
    <property type="protein sequence ID" value="OPH83165.1"/>
    <property type="molecule type" value="Genomic_DNA"/>
</dbReference>
<dbReference type="InterPro" id="IPR011639">
    <property type="entry name" value="MethylTrfase_TaqI-like_dom"/>
</dbReference>
<evidence type="ECO:0000256" key="1">
    <source>
        <dbReference type="ARBA" id="ARBA00011900"/>
    </source>
</evidence>
<dbReference type="Pfam" id="PF07669">
    <property type="entry name" value="Eco57I"/>
    <property type="match status" value="1"/>
</dbReference>
<dbReference type="InterPro" id="IPR050953">
    <property type="entry name" value="N4_N6_ade-DNA_methylase"/>
</dbReference>
<dbReference type="OrthoDB" id="9806213at2"/>
<dbReference type="PANTHER" id="PTHR33841:SF1">
    <property type="entry name" value="DNA METHYLTRANSFERASE A"/>
    <property type="match status" value="1"/>
</dbReference>
<feature type="region of interest" description="Disordered" evidence="6">
    <location>
        <begin position="517"/>
        <end position="541"/>
    </location>
</feature>
<keyword evidence="3" id="KW-0808">Transferase</keyword>
<evidence type="ECO:0000259" key="7">
    <source>
        <dbReference type="Pfam" id="PF07669"/>
    </source>
</evidence>
<gene>
    <name evidence="9" type="ORF">B2M20_09155</name>
</gene>